<comment type="caution">
    <text evidence="1">The sequence shown here is derived from an EMBL/GenBank/DDBJ whole genome shotgun (WGS) entry which is preliminary data.</text>
</comment>
<gene>
    <name evidence="1" type="ORF">ABXL37_24120</name>
</gene>
<dbReference type="Proteomes" id="UP001548587">
    <property type="component" value="Unassembled WGS sequence"/>
</dbReference>
<protein>
    <submittedName>
        <fullName evidence="1">Uncharacterized protein</fullName>
    </submittedName>
</protein>
<evidence type="ECO:0000313" key="2">
    <source>
        <dbReference type="Proteomes" id="UP001548587"/>
    </source>
</evidence>
<dbReference type="EMBL" id="JBEWCH010000017">
    <property type="protein sequence ID" value="MET1477343.1"/>
    <property type="molecule type" value="Genomic_DNA"/>
</dbReference>
<reference evidence="1 2" key="1">
    <citation type="submission" date="2024-06" db="EMBL/GenBank/DDBJ databases">
        <title>Burkholderia sola in Mexico.</title>
        <authorList>
            <person name="Estrada P."/>
        </authorList>
    </citation>
    <scope>NUCLEOTIDE SEQUENCE [LARGE SCALE GENOMIC DNA]</scope>
    <source>
        <strain evidence="1 2">CpTa8-5</strain>
    </source>
</reference>
<evidence type="ECO:0000313" key="1">
    <source>
        <dbReference type="EMBL" id="MET1477343.1"/>
    </source>
</evidence>
<organism evidence="1 2">
    <name type="scientific">Burkholderia sola</name>
    <dbReference type="NCBI Taxonomy" id="2843302"/>
    <lineage>
        <taxon>Bacteria</taxon>
        <taxon>Pseudomonadati</taxon>
        <taxon>Pseudomonadota</taxon>
        <taxon>Betaproteobacteria</taxon>
        <taxon>Burkholderiales</taxon>
        <taxon>Burkholderiaceae</taxon>
        <taxon>Burkholderia</taxon>
        <taxon>Burkholderia cepacia complex</taxon>
    </lineage>
</organism>
<sequence length="245" mass="27447">MRDQHIAFNQSHDGQVARSDIDVTRIHGSPDHEERARAARMAVENSAHGALSVALERHGYGPLHTETRAPSTEELLRSLSPEQRKDFEAAKEYGMTPEQILGMMARDQRTTSLSPQGQSQAYHRMQNTFMVTAHASAPAAYASPYEDTRRSIPPSEFRGVYVPQAHAHTARQVDRELAARQPVYPQAVAVPDRPGMNPYYQAPNGDQHQVHGVQAPDYYNAIRAQLSSEADYDAHIVKTGIRREW</sequence>
<dbReference type="RefSeq" id="WP_209927319.1">
    <property type="nucleotide sequence ID" value="NZ_JBEWCH010000017.1"/>
</dbReference>
<keyword evidence="2" id="KW-1185">Reference proteome</keyword>
<name>A0ABV2CE08_9BURK</name>
<proteinExistence type="predicted"/>
<accession>A0ABV2CE08</accession>